<dbReference type="EC" id="3.1.4.4" evidence="3"/>
<comment type="caution">
    <text evidence="9">The sequence shown here is derived from an EMBL/GenBank/DDBJ whole genome shotgun (WGS) entry which is preliminary data.</text>
</comment>
<evidence type="ECO:0000256" key="3">
    <source>
        <dbReference type="ARBA" id="ARBA00012027"/>
    </source>
</evidence>
<feature type="signal peptide" evidence="7">
    <location>
        <begin position="1"/>
        <end position="21"/>
    </location>
</feature>
<protein>
    <recommendedName>
        <fullName evidence="3">phospholipase D</fullName>
        <ecNumber evidence="3">3.1.4.4</ecNumber>
    </recommendedName>
</protein>
<sequence length="179" mass="19695">MRKTALLVLILVVTVTFPVLAAGPMPSVGTVEVYFSPNGGATEAVVRELELARSEILVQAYSFTSRPIAKALVDAKKRGVHVEVLLDKSQRGAKYTSADFVAHAGIFTYIDDRYAIAHNKIMIIDRETIITGSFNFTKAAEEKNAENLLVLKGNPRLVETYLKNFEAHRGKAIVYAGRQ</sequence>
<dbReference type="InterPro" id="IPR001736">
    <property type="entry name" value="PLipase_D/transphosphatidylase"/>
</dbReference>
<evidence type="ECO:0000313" key="9">
    <source>
        <dbReference type="EMBL" id="MBJ6724577.1"/>
    </source>
</evidence>
<dbReference type="Gene3D" id="3.30.870.10">
    <property type="entry name" value="Endonuclease Chain A"/>
    <property type="match status" value="1"/>
</dbReference>
<evidence type="ECO:0000256" key="2">
    <source>
        <dbReference type="ARBA" id="ARBA00008664"/>
    </source>
</evidence>
<dbReference type="InterPro" id="IPR025202">
    <property type="entry name" value="PLD-like_dom"/>
</dbReference>
<evidence type="ECO:0000256" key="4">
    <source>
        <dbReference type="ARBA" id="ARBA00022801"/>
    </source>
</evidence>
<dbReference type="CDD" id="cd09170">
    <property type="entry name" value="PLDc_Nuc"/>
    <property type="match status" value="1"/>
</dbReference>
<keyword evidence="6" id="KW-0443">Lipid metabolism</keyword>
<dbReference type="PANTHER" id="PTHR43856">
    <property type="entry name" value="CARDIOLIPIN HYDROLASE"/>
    <property type="match status" value="1"/>
</dbReference>
<keyword evidence="4" id="KW-0378">Hydrolase</keyword>
<evidence type="ECO:0000256" key="6">
    <source>
        <dbReference type="ARBA" id="ARBA00023098"/>
    </source>
</evidence>
<dbReference type="GO" id="GO:0006793">
    <property type="term" value="P:phosphorus metabolic process"/>
    <property type="evidence" value="ECO:0007669"/>
    <property type="project" value="UniProtKB-ARBA"/>
</dbReference>
<comment type="catalytic activity">
    <reaction evidence="1">
        <text>a 1,2-diacyl-sn-glycero-3-phosphocholine + H2O = a 1,2-diacyl-sn-glycero-3-phosphate + choline + H(+)</text>
        <dbReference type="Rhea" id="RHEA:14445"/>
        <dbReference type="ChEBI" id="CHEBI:15354"/>
        <dbReference type="ChEBI" id="CHEBI:15377"/>
        <dbReference type="ChEBI" id="CHEBI:15378"/>
        <dbReference type="ChEBI" id="CHEBI:57643"/>
        <dbReference type="ChEBI" id="CHEBI:58608"/>
        <dbReference type="EC" id="3.1.4.4"/>
    </reaction>
</comment>
<feature type="domain" description="PLD phosphodiesterase" evidence="8">
    <location>
        <begin position="113"/>
        <end position="140"/>
    </location>
</feature>
<keyword evidence="7" id="KW-0732">Signal</keyword>
<dbReference type="InterPro" id="IPR051406">
    <property type="entry name" value="PLD_domain"/>
</dbReference>
<organism evidence="9 10">
    <name type="scientific">Geomesophilobacter sediminis</name>
    <dbReference type="NCBI Taxonomy" id="2798584"/>
    <lineage>
        <taxon>Bacteria</taxon>
        <taxon>Pseudomonadati</taxon>
        <taxon>Thermodesulfobacteriota</taxon>
        <taxon>Desulfuromonadia</taxon>
        <taxon>Geobacterales</taxon>
        <taxon>Geobacteraceae</taxon>
        <taxon>Geomesophilobacter</taxon>
    </lineage>
</organism>
<dbReference type="AlphaFoldDB" id="A0A8J7IXG4"/>
<dbReference type="GO" id="GO:0016891">
    <property type="term" value="F:RNA endonuclease activity producing 5'-phosphomonoesters, hydrolytic mechanism"/>
    <property type="evidence" value="ECO:0007669"/>
    <property type="project" value="TreeGrafter"/>
</dbReference>
<keyword evidence="5" id="KW-0442">Lipid degradation</keyword>
<reference evidence="9" key="1">
    <citation type="submission" date="2020-12" db="EMBL/GenBank/DDBJ databases">
        <title>Geomonas sp. Red875, isolated from river sediment.</title>
        <authorList>
            <person name="Xu Z."/>
            <person name="Zhang Z."/>
            <person name="Masuda Y."/>
            <person name="Itoh H."/>
            <person name="Senoo K."/>
        </authorList>
    </citation>
    <scope>NUCLEOTIDE SEQUENCE</scope>
    <source>
        <strain evidence="9">Red875</strain>
    </source>
</reference>
<keyword evidence="10" id="KW-1185">Reference proteome</keyword>
<dbReference type="Proteomes" id="UP000636888">
    <property type="component" value="Unassembled WGS sequence"/>
</dbReference>
<dbReference type="EMBL" id="JAEMHM010000005">
    <property type="protein sequence ID" value="MBJ6724577.1"/>
    <property type="molecule type" value="Genomic_DNA"/>
</dbReference>
<dbReference type="GO" id="GO:0016042">
    <property type="term" value="P:lipid catabolic process"/>
    <property type="evidence" value="ECO:0007669"/>
    <property type="project" value="UniProtKB-KW"/>
</dbReference>
<dbReference type="SMART" id="SM00155">
    <property type="entry name" value="PLDc"/>
    <property type="match status" value="1"/>
</dbReference>
<evidence type="ECO:0000313" key="10">
    <source>
        <dbReference type="Proteomes" id="UP000636888"/>
    </source>
</evidence>
<dbReference type="PROSITE" id="PS50035">
    <property type="entry name" value="PLD"/>
    <property type="match status" value="1"/>
</dbReference>
<dbReference type="PANTHER" id="PTHR43856:SF1">
    <property type="entry name" value="MITOCHONDRIAL CARDIOLIPIN HYDROLASE"/>
    <property type="match status" value="1"/>
</dbReference>
<evidence type="ECO:0000256" key="1">
    <source>
        <dbReference type="ARBA" id="ARBA00000798"/>
    </source>
</evidence>
<dbReference type="RefSeq" id="WP_199383416.1">
    <property type="nucleotide sequence ID" value="NZ_JAEMHM010000005.1"/>
</dbReference>
<accession>A0A8J7IXG4</accession>
<dbReference type="GO" id="GO:0004630">
    <property type="term" value="F:phospholipase D activity"/>
    <property type="evidence" value="ECO:0007669"/>
    <property type="project" value="UniProtKB-EC"/>
</dbReference>
<evidence type="ECO:0000259" key="8">
    <source>
        <dbReference type="PROSITE" id="PS50035"/>
    </source>
</evidence>
<evidence type="ECO:0000256" key="7">
    <source>
        <dbReference type="SAM" id="SignalP"/>
    </source>
</evidence>
<name>A0A8J7IXG4_9BACT</name>
<dbReference type="Pfam" id="PF13091">
    <property type="entry name" value="PLDc_2"/>
    <property type="match status" value="1"/>
</dbReference>
<feature type="chain" id="PRO_5035145485" description="phospholipase D" evidence="7">
    <location>
        <begin position="22"/>
        <end position="179"/>
    </location>
</feature>
<gene>
    <name evidence="9" type="ORF">JFN93_07655</name>
</gene>
<proteinExistence type="inferred from homology"/>
<evidence type="ECO:0000256" key="5">
    <source>
        <dbReference type="ARBA" id="ARBA00022963"/>
    </source>
</evidence>
<comment type="similarity">
    <text evidence="2">Belongs to the phospholipase D family.</text>
</comment>
<dbReference type="SUPFAM" id="SSF56024">
    <property type="entry name" value="Phospholipase D/nuclease"/>
    <property type="match status" value="1"/>
</dbReference>